<evidence type="ECO:0008006" key="3">
    <source>
        <dbReference type="Google" id="ProtNLM"/>
    </source>
</evidence>
<keyword evidence="2" id="KW-1185">Reference proteome</keyword>
<dbReference type="OMA" id="HIRTWRD"/>
<organism evidence="1 2">
    <name type="scientific">Setaria viridis</name>
    <name type="common">Green bristlegrass</name>
    <name type="synonym">Setaria italica subsp. viridis</name>
    <dbReference type="NCBI Taxonomy" id="4556"/>
    <lineage>
        <taxon>Eukaryota</taxon>
        <taxon>Viridiplantae</taxon>
        <taxon>Streptophyta</taxon>
        <taxon>Embryophyta</taxon>
        <taxon>Tracheophyta</taxon>
        <taxon>Spermatophyta</taxon>
        <taxon>Magnoliopsida</taxon>
        <taxon>Liliopsida</taxon>
        <taxon>Poales</taxon>
        <taxon>Poaceae</taxon>
        <taxon>PACMAD clade</taxon>
        <taxon>Panicoideae</taxon>
        <taxon>Panicodae</taxon>
        <taxon>Paniceae</taxon>
        <taxon>Cenchrinae</taxon>
        <taxon>Setaria</taxon>
    </lineage>
</organism>
<sequence>MSCFDLTKGMCDDVSMIIARYCSSQQDKINKIHWLGWEKLYKIKEKGQAWRLLATPDTLCGKVLKAKYFPNSDILHCLPRRGISYMWRSILRGAQLLKEGLIWRIGNGEKVKIWEDPWLPRGSTRKPVTPRRSGLLTRVNDLNDP</sequence>
<name>A0A4U6U397_SETVI</name>
<dbReference type="Proteomes" id="UP000298652">
    <property type="component" value="Chromosome 6"/>
</dbReference>
<dbReference type="AlphaFoldDB" id="A0A4U6U397"/>
<dbReference type="Gramene" id="TKW10040">
    <property type="protein sequence ID" value="TKW10040"/>
    <property type="gene ID" value="SEVIR_6G099700v2"/>
</dbReference>
<reference evidence="1" key="1">
    <citation type="submission" date="2019-03" db="EMBL/GenBank/DDBJ databases">
        <title>WGS assembly of Setaria viridis.</title>
        <authorList>
            <person name="Huang P."/>
            <person name="Jenkins J."/>
            <person name="Grimwood J."/>
            <person name="Barry K."/>
            <person name="Healey A."/>
            <person name="Mamidi S."/>
            <person name="Sreedasyam A."/>
            <person name="Shu S."/>
            <person name="Feldman M."/>
            <person name="Wu J."/>
            <person name="Yu Y."/>
            <person name="Chen C."/>
            <person name="Johnson J."/>
            <person name="Rokhsar D."/>
            <person name="Baxter I."/>
            <person name="Schmutz J."/>
            <person name="Brutnell T."/>
            <person name="Kellogg E."/>
        </authorList>
    </citation>
    <scope>NUCLEOTIDE SEQUENCE [LARGE SCALE GENOMIC DNA]</scope>
</reference>
<accession>A0A4U6U397</accession>
<protein>
    <recommendedName>
        <fullName evidence="3">Reverse transcriptase zinc-binding domain-containing protein</fullName>
    </recommendedName>
</protein>
<dbReference type="EMBL" id="CM016557">
    <property type="protein sequence ID" value="TKW10040.1"/>
    <property type="molecule type" value="Genomic_DNA"/>
</dbReference>
<evidence type="ECO:0000313" key="1">
    <source>
        <dbReference type="EMBL" id="TKW10040.1"/>
    </source>
</evidence>
<evidence type="ECO:0000313" key="2">
    <source>
        <dbReference type="Proteomes" id="UP000298652"/>
    </source>
</evidence>
<proteinExistence type="predicted"/>
<gene>
    <name evidence="1" type="ORF">SEVIR_6G099700v2</name>
</gene>